<evidence type="ECO:0000259" key="4">
    <source>
        <dbReference type="Pfam" id="PF01578"/>
    </source>
</evidence>
<dbReference type="GO" id="GO:0020037">
    <property type="term" value="F:heme binding"/>
    <property type="evidence" value="ECO:0007669"/>
    <property type="project" value="InterPro"/>
</dbReference>
<feature type="transmembrane region" description="Helical" evidence="3">
    <location>
        <begin position="489"/>
        <end position="507"/>
    </location>
</feature>
<feature type="transmembrane region" description="Helical" evidence="3">
    <location>
        <begin position="135"/>
        <end position="157"/>
    </location>
</feature>
<feature type="transmembrane region" description="Helical" evidence="3">
    <location>
        <begin position="389"/>
        <end position="413"/>
    </location>
</feature>
<feature type="transmembrane region" description="Helical" evidence="3">
    <location>
        <begin position="107"/>
        <end position="123"/>
    </location>
</feature>
<accession>A0A2H9VM81</accession>
<comment type="similarity">
    <text evidence="1">Belongs to the CcmF/CycK/Ccl1/NrfE/CcsA family.</text>
</comment>
<feature type="transmembrane region" description="Helical" evidence="3">
    <location>
        <begin position="286"/>
        <end position="302"/>
    </location>
</feature>
<feature type="transmembrane region" description="Helical" evidence="3">
    <location>
        <begin position="459"/>
        <end position="483"/>
    </location>
</feature>
<evidence type="ECO:0000256" key="3">
    <source>
        <dbReference type="SAM" id="Phobius"/>
    </source>
</evidence>
<gene>
    <name evidence="5" type="ORF">CLV57_2549</name>
</gene>
<feature type="transmembrane region" description="Helical" evidence="3">
    <location>
        <begin position="245"/>
        <end position="266"/>
    </location>
</feature>
<dbReference type="PRINTS" id="PR01410">
    <property type="entry name" value="CCBIOGENESIS"/>
</dbReference>
<dbReference type="InterPro" id="IPR003567">
    <property type="entry name" value="Cyt_c_biogenesis"/>
</dbReference>
<keyword evidence="2" id="KW-0201">Cytochrome c-type biogenesis</keyword>
<feature type="transmembrane region" description="Helical" evidence="3">
    <location>
        <begin position="433"/>
        <end position="452"/>
    </location>
</feature>
<protein>
    <submittedName>
        <fullName evidence="5">Cytochrome c-type biogenesis protein CcmF</fullName>
    </submittedName>
</protein>
<feature type="transmembrane region" description="Helical" evidence="3">
    <location>
        <begin position="519"/>
        <end position="542"/>
    </location>
</feature>
<feature type="transmembrane region" description="Helical" evidence="3">
    <location>
        <begin position="15"/>
        <end position="37"/>
    </location>
</feature>
<proteinExistence type="inferred from homology"/>
<evidence type="ECO:0000256" key="1">
    <source>
        <dbReference type="ARBA" id="ARBA00009186"/>
    </source>
</evidence>
<dbReference type="PANTHER" id="PTHR43653">
    <property type="entry name" value="CYTOCHROME C ASSEMBLY PROTEIN-RELATED"/>
    <property type="match status" value="1"/>
</dbReference>
<feature type="transmembrane region" description="Helical" evidence="3">
    <location>
        <begin position="49"/>
        <end position="73"/>
    </location>
</feature>
<feature type="transmembrane region" description="Helical" evidence="3">
    <location>
        <begin position="794"/>
        <end position="816"/>
    </location>
</feature>
<sequence>MDTAFVGEHLIPGSLGQFFIVLSFGSALFAAIAYYFATNNKTDNSWQTLARAGFIINTVSVIGIGVCLFYIIVNHLFEYQYAHEHSSRALPVYYIISSFWDGQEGSFWLWTFWQSVLGSFMIWKAKTWERPVMTVIAFSQAMLATFLLGVEIFGIRIGSSPFILLREAVNLKDSAPIFATNPELYKNYLSYIKDGNGMNPLLQNYWMVIHPPTLFLGFGSMIIPFAYAIAGLWQKRYTEWIKPAIPYGLFAMMVLGTGIIMGAFWAYESLTFGGFWAWDPVENASIIPWLILVGAVHVLIVYKNSGHSYATATIMTMMSFVLVLYASFLTRSGVLGETSVHSFTDAGMFWHLAIDVIIFLVVSIILLVLRWKDLPITQKDEETYSREFWMFVGSVFMCLSCFHLVVVSSIPVWNAMFGTKLAPPTDPVKHYNIIQASFAIVVTLLTGVSQFLKYKKTDVTRFFITTGVYIGVAALITGAVIFLTGVYKLNFVFSLVMLCSIYSILANGKILGDAVKGKFKLAGSAVAHIGFGLMLVGALIAAGTSKVISENTAGTQYSEDFIKGKNNPMENVTMYKNMPVTMGKYQVTYVGDSIAPPNHYFKVQYKRFDDNGKVVEDFMLKPNAQANRKMGLISSPDTRHYLFSDIYTHVNMANSITYDETAEAEGHEGEDDDSKYEAPLVYEVAVGDTLPFREGYALLKSVTRINKVKSIELNDKDVAVELAIDVVSNGKTYQAKPIYLIKNNNAFDFAAKVEDLGIKFRFSKIIPEQNKVEVTMYQLPPGERKYIVMRAINFPFINLLWAGTIIMVIGTLMAILRRNKEIKVV</sequence>
<name>A0A2H9VM81_9SPHI</name>
<reference evidence="5 6" key="1">
    <citation type="submission" date="2017-11" db="EMBL/GenBank/DDBJ databases">
        <title>Genomic Encyclopedia of Archaeal and Bacterial Type Strains, Phase II (KMG-II): From Individual Species to Whole Genera.</title>
        <authorList>
            <person name="Goeker M."/>
        </authorList>
    </citation>
    <scope>NUCLEOTIDE SEQUENCE [LARGE SCALE GENOMIC DNA]</scope>
    <source>
        <strain evidence="5 6">DSM 28175</strain>
    </source>
</reference>
<dbReference type="PANTHER" id="PTHR43653:SF1">
    <property type="entry name" value="CYTOCHROME C-TYPE BIOGENESIS PROTEIN CCMF"/>
    <property type="match status" value="1"/>
</dbReference>
<dbReference type="GO" id="GO:0015232">
    <property type="term" value="F:heme transmembrane transporter activity"/>
    <property type="evidence" value="ECO:0007669"/>
    <property type="project" value="InterPro"/>
</dbReference>
<evidence type="ECO:0000313" key="6">
    <source>
        <dbReference type="Proteomes" id="UP000242687"/>
    </source>
</evidence>
<dbReference type="GO" id="GO:0016020">
    <property type="term" value="C:membrane"/>
    <property type="evidence" value="ECO:0007669"/>
    <property type="project" value="InterPro"/>
</dbReference>
<dbReference type="GO" id="GO:0017004">
    <property type="term" value="P:cytochrome complex assembly"/>
    <property type="evidence" value="ECO:0007669"/>
    <property type="project" value="UniProtKB-KW"/>
</dbReference>
<dbReference type="AlphaFoldDB" id="A0A2H9VM81"/>
<dbReference type="EMBL" id="PGFJ01000002">
    <property type="protein sequence ID" value="PJJ79415.1"/>
    <property type="molecule type" value="Genomic_DNA"/>
</dbReference>
<keyword evidence="3" id="KW-0812">Transmembrane</keyword>
<feature type="transmembrane region" description="Helical" evidence="3">
    <location>
        <begin position="348"/>
        <end position="369"/>
    </location>
</feature>
<dbReference type="Proteomes" id="UP000242687">
    <property type="component" value="Unassembled WGS sequence"/>
</dbReference>
<comment type="caution">
    <text evidence="5">The sequence shown here is derived from an EMBL/GenBank/DDBJ whole genome shotgun (WGS) entry which is preliminary data.</text>
</comment>
<keyword evidence="3" id="KW-0472">Membrane</keyword>
<feature type="domain" description="Cytochrome c assembly protein" evidence="4">
    <location>
        <begin position="105"/>
        <end position="332"/>
    </location>
</feature>
<keyword evidence="3" id="KW-1133">Transmembrane helix</keyword>
<feature type="transmembrane region" description="Helical" evidence="3">
    <location>
        <begin position="214"/>
        <end position="233"/>
    </location>
</feature>
<evidence type="ECO:0000256" key="2">
    <source>
        <dbReference type="ARBA" id="ARBA00022748"/>
    </source>
</evidence>
<feature type="transmembrane region" description="Helical" evidence="3">
    <location>
        <begin position="309"/>
        <end position="328"/>
    </location>
</feature>
<dbReference type="RefSeq" id="WP_100341754.1">
    <property type="nucleotide sequence ID" value="NZ_PGFJ01000002.1"/>
</dbReference>
<dbReference type="InterPro" id="IPR002541">
    <property type="entry name" value="Cyt_c_assembly"/>
</dbReference>
<organism evidence="5 6">
    <name type="scientific">Mucilaginibacter auburnensis</name>
    <dbReference type="NCBI Taxonomy" id="1457233"/>
    <lineage>
        <taxon>Bacteria</taxon>
        <taxon>Pseudomonadati</taxon>
        <taxon>Bacteroidota</taxon>
        <taxon>Sphingobacteriia</taxon>
        <taxon>Sphingobacteriales</taxon>
        <taxon>Sphingobacteriaceae</taxon>
        <taxon>Mucilaginibacter</taxon>
    </lineage>
</organism>
<evidence type="ECO:0000313" key="5">
    <source>
        <dbReference type="EMBL" id="PJJ79415.1"/>
    </source>
</evidence>
<dbReference type="Pfam" id="PF01578">
    <property type="entry name" value="Cytochrom_C_asm"/>
    <property type="match status" value="1"/>
</dbReference>
<dbReference type="OrthoDB" id="9761451at2"/>
<keyword evidence="6" id="KW-1185">Reference proteome</keyword>